<name>A0A914EIV0_9BILA</name>
<protein>
    <submittedName>
        <fullName evidence="3">Uncharacterized protein</fullName>
    </submittedName>
</protein>
<feature type="compositionally biased region" description="Polar residues" evidence="1">
    <location>
        <begin position="38"/>
        <end position="52"/>
    </location>
</feature>
<feature type="compositionally biased region" description="Polar residues" evidence="1">
    <location>
        <begin position="59"/>
        <end position="83"/>
    </location>
</feature>
<evidence type="ECO:0000313" key="3">
    <source>
        <dbReference type="WBParaSite" id="ACRNAN_scaffold8214.g18045.t1"/>
    </source>
</evidence>
<evidence type="ECO:0000256" key="1">
    <source>
        <dbReference type="SAM" id="MobiDB-lite"/>
    </source>
</evidence>
<evidence type="ECO:0000313" key="2">
    <source>
        <dbReference type="Proteomes" id="UP000887540"/>
    </source>
</evidence>
<accession>A0A914EIV0</accession>
<keyword evidence="2" id="KW-1185">Reference proteome</keyword>
<dbReference type="WBParaSite" id="ACRNAN_scaffold8214.g18045.t1">
    <property type="protein sequence ID" value="ACRNAN_scaffold8214.g18045.t1"/>
    <property type="gene ID" value="ACRNAN_scaffold8214.g18045"/>
</dbReference>
<organism evidence="2 3">
    <name type="scientific">Acrobeloides nanus</name>
    <dbReference type="NCBI Taxonomy" id="290746"/>
    <lineage>
        <taxon>Eukaryota</taxon>
        <taxon>Metazoa</taxon>
        <taxon>Ecdysozoa</taxon>
        <taxon>Nematoda</taxon>
        <taxon>Chromadorea</taxon>
        <taxon>Rhabditida</taxon>
        <taxon>Tylenchina</taxon>
        <taxon>Cephalobomorpha</taxon>
        <taxon>Cephaloboidea</taxon>
        <taxon>Cephalobidae</taxon>
        <taxon>Acrobeloides</taxon>
    </lineage>
</organism>
<dbReference type="AlphaFoldDB" id="A0A914EIV0"/>
<sequence length="156" mass="17873">MSQNLFKLTQVTKPLISTVRMISGPCSMIDLDSHTQDHSSSSYYSTQKPAETNQKDGSENNQFFNKQKPNAVSSTNHQHNNYNDLEGFDMYKDQSRYVPSFSKRGESGYDTTLLTFDEWNKSMLHEFQKDKKGFAEMEVTEVKNGETGETYSFSSM</sequence>
<proteinExistence type="predicted"/>
<reference evidence="3" key="1">
    <citation type="submission" date="2022-11" db="UniProtKB">
        <authorList>
            <consortium name="WormBaseParasite"/>
        </authorList>
    </citation>
    <scope>IDENTIFICATION</scope>
</reference>
<feature type="region of interest" description="Disordered" evidence="1">
    <location>
        <begin position="37"/>
        <end position="86"/>
    </location>
</feature>
<dbReference type="Proteomes" id="UP000887540">
    <property type="component" value="Unplaced"/>
</dbReference>